<dbReference type="EMBL" id="VTPC01090050">
    <property type="protein sequence ID" value="KAF2884877.1"/>
    <property type="molecule type" value="Genomic_DNA"/>
</dbReference>
<proteinExistence type="predicted"/>
<dbReference type="OrthoDB" id="7392499at2759"/>
<accession>A0A8K0G1J4</accession>
<comment type="caution">
    <text evidence="1">The sequence shown here is derived from an EMBL/GenBank/DDBJ whole genome shotgun (WGS) entry which is preliminary data.</text>
</comment>
<organism evidence="1 2">
    <name type="scientific">Ignelater luminosus</name>
    <name type="common">Cucubano</name>
    <name type="synonym">Pyrophorus luminosus</name>
    <dbReference type="NCBI Taxonomy" id="2038154"/>
    <lineage>
        <taxon>Eukaryota</taxon>
        <taxon>Metazoa</taxon>
        <taxon>Ecdysozoa</taxon>
        <taxon>Arthropoda</taxon>
        <taxon>Hexapoda</taxon>
        <taxon>Insecta</taxon>
        <taxon>Pterygota</taxon>
        <taxon>Neoptera</taxon>
        <taxon>Endopterygota</taxon>
        <taxon>Coleoptera</taxon>
        <taxon>Polyphaga</taxon>
        <taxon>Elateriformia</taxon>
        <taxon>Elateroidea</taxon>
        <taxon>Elateridae</taxon>
        <taxon>Agrypninae</taxon>
        <taxon>Pyrophorini</taxon>
        <taxon>Ignelater</taxon>
    </lineage>
</organism>
<gene>
    <name evidence="1" type="ORF">ILUMI_21296</name>
</gene>
<dbReference type="Proteomes" id="UP000801492">
    <property type="component" value="Unassembled WGS sequence"/>
</dbReference>
<sequence>MVKNAQILKQYGADGFAFDALLENGDVDMKNCREIIKAYFRSTQSVGVVYGEGSKMMEKGLQECRRWPEAS</sequence>
<dbReference type="AlphaFoldDB" id="A0A8K0G1J4"/>
<name>A0A8K0G1J4_IGNLU</name>
<evidence type="ECO:0000313" key="2">
    <source>
        <dbReference type="Proteomes" id="UP000801492"/>
    </source>
</evidence>
<protein>
    <submittedName>
        <fullName evidence="1">Uncharacterized protein</fullName>
    </submittedName>
</protein>
<keyword evidence="2" id="KW-1185">Reference proteome</keyword>
<evidence type="ECO:0000313" key="1">
    <source>
        <dbReference type="EMBL" id="KAF2884877.1"/>
    </source>
</evidence>
<reference evidence="1" key="1">
    <citation type="submission" date="2019-08" db="EMBL/GenBank/DDBJ databases">
        <title>The genome of the North American firefly Photinus pyralis.</title>
        <authorList>
            <consortium name="Photinus pyralis genome working group"/>
            <person name="Fallon T.R."/>
            <person name="Sander Lower S.E."/>
            <person name="Weng J.-K."/>
        </authorList>
    </citation>
    <scope>NUCLEOTIDE SEQUENCE</scope>
    <source>
        <strain evidence="1">TRF0915ILg1</strain>
        <tissue evidence="1">Whole body</tissue>
    </source>
</reference>